<evidence type="ECO:0000256" key="1">
    <source>
        <dbReference type="PROSITE-ProRule" id="PRU01069"/>
    </source>
</evidence>
<protein>
    <recommendedName>
        <fullName evidence="2">MPBQ/MBSQ family SAM-binding methyltransferase profile domain-containing protein</fullName>
    </recommendedName>
</protein>
<feature type="region of interest" description="SAM motif I" evidence="1">
    <location>
        <begin position="147"/>
        <end position="156"/>
    </location>
</feature>
<dbReference type="OrthoDB" id="10017101at2759"/>
<keyword evidence="4" id="KW-1185">Reference proteome</keyword>
<comment type="caution">
    <text evidence="1">Lacks conserved residue(s) required for the propagation of feature annotation.</text>
</comment>
<keyword evidence="1" id="KW-0489">Methyltransferase</keyword>
<gene>
    <name evidence="3" type="ORF">GUJ93_ZPchr0013g34222</name>
</gene>
<dbReference type="EMBL" id="JAAALK010000079">
    <property type="protein sequence ID" value="KAG8098952.1"/>
    <property type="molecule type" value="Genomic_DNA"/>
</dbReference>
<dbReference type="PANTHER" id="PTHR44516">
    <property type="entry name" value="2-METHYL-6-PHYTYL-1,4-HYDROQUINONE METHYLTRANSFERASE, CHLOROPLASTIC"/>
    <property type="match status" value="1"/>
</dbReference>
<dbReference type="Proteomes" id="UP000729402">
    <property type="component" value="Unassembled WGS sequence"/>
</dbReference>
<dbReference type="InterPro" id="IPR044649">
    <property type="entry name" value="MPBQ/MSBQ_MT"/>
</dbReference>
<name>A0A8J6BX04_ZIZPA</name>
<accession>A0A8J6BX04</accession>
<organism evidence="3 4">
    <name type="scientific">Zizania palustris</name>
    <name type="common">Northern wild rice</name>
    <dbReference type="NCBI Taxonomy" id="103762"/>
    <lineage>
        <taxon>Eukaryota</taxon>
        <taxon>Viridiplantae</taxon>
        <taxon>Streptophyta</taxon>
        <taxon>Embryophyta</taxon>
        <taxon>Tracheophyta</taxon>
        <taxon>Spermatophyta</taxon>
        <taxon>Magnoliopsida</taxon>
        <taxon>Liliopsida</taxon>
        <taxon>Poales</taxon>
        <taxon>Poaceae</taxon>
        <taxon>BOP clade</taxon>
        <taxon>Oryzoideae</taxon>
        <taxon>Oryzeae</taxon>
        <taxon>Zizaniinae</taxon>
        <taxon>Zizania</taxon>
    </lineage>
</organism>
<keyword evidence="1" id="KW-0808">Transferase</keyword>
<comment type="caution">
    <text evidence="3">The sequence shown here is derived from an EMBL/GenBank/DDBJ whole genome shotgun (WGS) entry which is preliminary data.</text>
</comment>
<dbReference type="GO" id="GO:0051741">
    <property type="term" value="F:2-methyl-6-phytyl-1,4-benzoquinone methyltransferase activity"/>
    <property type="evidence" value="ECO:0007669"/>
    <property type="project" value="InterPro"/>
</dbReference>
<dbReference type="PROSITE" id="PS51734">
    <property type="entry name" value="SAM_MPBQ_MSBQ_MT"/>
    <property type="match status" value="1"/>
</dbReference>
<evidence type="ECO:0000313" key="4">
    <source>
        <dbReference type="Proteomes" id="UP000729402"/>
    </source>
</evidence>
<feature type="domain" description="MPBQ/MBSQ family SAM-binding methyltransferase profile" evidence="2">
    <location>
        <begin position="98"/>
        <end position="213"/>
    </location>
</feature>
<feature type="region of interest" description="SAM motif II" evidence="1">
    <location>
        <begin position="192"/>
        <end position="205"/>
    </location>
</feature>
<dbReference type="CDD" id="cd02440">
    <property type="entry name" value="AdoMet_MTases"/>
    <property type="match status" value="1"/>
</dbReference>
<proteinExistence type="inferred from homology"/>
<evidence type="ECO:0000313" key="3">
    <source>
        <dbReference type="EMBL" id="KAG8098952.1"/>
    </source>
</evidence>
<keyword evidence="1" id="KW-0949">S-adenosyl-L-methionine</keyword>
<dbReference type="PANTHER" id="PTHR44516:SF11">
    <property type="entry name" value="2-METHYL-6-PHYTYL-1,4-HYDROQUINONE METHYLTRANSFERASE 2, CHLOROPLASTIC"/>
    <property type="match status" value="1"/>
</dbReference>
<comment type="similarity">
    <text evidence="1">Belongs to the class I-like SAM-binding methyltransferase superfamily. MPBQ/MBSQ MT family.</text>
</comment>
<dbReference type="InterPro" id="IPR031164">
    <property type="entry name" value="SAM_MPBQ_MSBQ_MT"/>
</dbReference>
<reference evidence="3" key="2">
    <citation type="submission" date="2021-02" db="EMBL/GenBank/DDBJ databases">
        <authorList>
            <person name="Kimball J.A."/>
            <person name="Haas M.W."/>
            <person name="Macchietto M."/>
            <person name="Kono T."/>
            <person name="Duquette J."/>
            <person name="Shao M."/>
        </authorList>
    </citation>
    <scope>NUCLEOTIDE SEQUENCE</scope>
    <source>
        <tissue evidence="3">Fresh leaf tissue</tissue>
    </source>
</reference>
<dbReference type="GO" id="GO:0032259">
    <property type="term" value="P:methylation"/>
    <property type="evidence" value="ECO:0007669"/>
    <property type="project" value="UniProtKB-UniRule"/>
</dbReference>
<dbReference type="InterPro" id="IPR041698">
    <property type="entry name" value="Methyltransf_25"/>
</dbReference>
<sequence length="287" mass="32483">MTPSHSAWRGEIYAPPRCLGRGLRFLQKSHPVYRYCAQVRQADPTISGELRPSPGCARSCYPGGAPFSSLEKARALGVRCAALLSSSSTAARPISQPRFIQHKKEAFWFYCFLSIVYDHVINLGHWIEDIRDDALEPTDLYSCKLKVIDVGIGTGFTTLGLIKHVNPENVTLLDQSPHQLEKARQKEALKGVTIMEGDAKDLPFPTDTFDRYVFADRCEKKTWSFRDVLRWLSGNATNNLSILAQYWQLLAQPKNLKSGDSGYSENDMVRFRDEEGHWVYDILLHST</sequence>
<dbReference type="AlphaFoldDB" id="A0A8J6BX04"/>
<reference evidence="3" key="1">
    <citation type="journal article" date="2021" name="bioRxiv">
        <title>Whole Genome Assembly and Annotation of Northern Wild Rice, Zizania palustris L., Supports a Whole Genome Duplication in the Zizania Genus.</title>
        <authorList>
            <person name="Haas M."/>
            <person name="Kono T."/>
            <person name="Macchietto M."/>
            <person name="Millas R."/>
            <person name="McGilp L."/>
            <person name="Shao M."/>
            <person name="Duquette J."/>
            <person name="Hirsch C.N."/>
            <person name="Kimball J."/>
        </authorList>
    </citation>
    <scope>NUCLEOTIDE SEQUENCE</scope>
    <source>
        <tissue evidence="3">Fresh leaf tissue</tissue>
    </source>
</reference>
<evidence type="ECO:0000259" key="2">
    <source>
        <dbReference type="PROSITE" id="PS51734"/>
    </source>
</evidence>
<dbReference type="Pfam" id="PF13649">
    <property type="entry name" value="Methyltransf_25"/>
    <property type="match status" value="1"/>
</dbReference>